<gene>
    <name evidence="2" type="ORF">RWE15_04605</name>
</gene>
<comment type="caution">
    <text evidence="2">The sequence shown here is derived from an EMBL/GenBank/DDBJ whole genome shotgun (WGS) entry which is preliminary data.</text>
</comment>
<evidence type="ECO:0000313" key="3">
    <source>
        <dbReference type="Proteomes" id="UP001281447"/>
    </source>
</evidence>
<evidence type="ECO:0000259" key="1">
    <source>
        <dbReference type="Pfam" id="PF07702"/>
    </source>
</evidence>
<feature type="domain" description="UbiC transcription regulator-associated" evidence="1">
    <location>
        <begin position="18"/>
        <end position="49"/>
    </location>
</feature>
<reference evidence="2 3" key="1">
    <citation type="submission" date="2023-10" db="EMBL/GenBank/DDBJ databases">
        <title>Virgibacillus halophilus 5B73C genome.</title>
        <authorList>
            <person name="Miliotis G."/>
            <person name="Sengupta P."/>
            <person name="Hameed A."/>
            <person name="Chuvochina M."/>
            <person name="Mcdonagh F."/>
            <person name="Simpson A.C."/>
            <person name="Singh N.K."/>
            <person name="Rekha P.D."/>
            <person name="Raman K."/>
            <person name="Hugenholtz P."/>
            <person name="Venkateswaran K."/>
        </authorList>
    </citation>
    <scope>NUCLEOTIDE SEQUENCE [LARGE SCALE GENOMIC DNA]</scope>
    <source>
        <strain evidence="2 3">5B73C</strain>
    </source>
</reference>
<dbReference type="SUPFAM" id="SSF64288">
    <property type="entry name" value="Chorismate lyase-like"/>
    <property type="match status" value="1"/>
</dbReference>
<dbReference type="EMBL" id="JAWDIP010000003">
    <property type="protein sequence ID" value="MDY0393873.1"/>
    <property type="molecule type" value="Genomic_DNA"/>
</dbReference>
<dbReference type="InterPro" id="IPR011663">
    <property type="entry name" value="UTRA"/>
</dbReference>
<protein>
    <submittedName>
        <fullName evidence="2">UTRA domain-containing protein</fullName>
    </submittedName>
</protein>
<evidence type="ECO:0000313" key="2">
    <source>
        <dbReference type="EMBL" id="MDY0393873.1"/>
    </source>
</evidence>
<name>A0ABU5C3I8_9BACI</name>
<organism evidence="2 3">
    <name type="scientific">Tigheibacillus halophilus</name>
    <dbReference type="NCBI Taxonomy" id="361280"/>
    <lineage>
        <taxon>Bacteria</taxon>
        <taxon>Bacillati</taxon>
        <taxon>Bacillota</taxon>
        <taxon>Bacilli</taxon>
        <taxon>Bacillales</taxon>
        <taxon>Bacillaceae</taxon>
        <taxon>Tigheibacillus</taxon>
    </lineage>
</organism>
<proteinExistence type="predicted"/>
<dbReference type="Pfam" id="PF07702">
    <property type="entry name" value="UTRA"/>
    <property type="match status" value="1"/>
</dbReference>
<dbReference type="InterPro" id="IPR028978">
    <property type="entry name" value="Chorismate_lyase_/UTRA_dom_sf"/>
</dbReference>
<dbReference type="Proteomes" id="UP001281447">
    <property type="component" value="Unassembled WGS sequence"/>
</dbReference>
<dbReference type="Gene3D" id="3.40.1410.10">
    <property type="entry name" value="Chorismate lyase-like"/>
    <property type="match status" value="1"/>
</dbReference>
<sequence length="56" mass="6357">MSQCSSGITKVIIWRSKEGFPALLLDRIAYNAAGNPVEFCRSIVRGDRCRFYTDLM</sequence>
<keyword evidence="3" id="KW-1185">Reference proteome</keyword>
<accession>A0ABU5C3I8</accession>